<dbReference type="AlphaFoldDB" id="G2J8W0"/>
<reference evidence="1 2" key="1">
    <citation type="submission" date="2011-08" db="EMBL/GenBank/DDBJ databases">
        <title>The genome of the obligate endobacterium of an arbuscular mycorrhizal fungus reveals an interphylum network of nutritional interactions.</title>
        <authorList>
            <person name="Ghignone S."/>
            <person name="Salvioli A."/>
            <person name="Anca I."/>
            <person name="Lumini E."/>
            <person name="Ortu G."/>
            <person name="Petiti L."/>
            <person name="Cruveiller S."/>
            <person name="Bianciotto V."/>
            <person name="Piffanelli P."/>
            <person name="Lanfranco L."/>
            <person name="Bonfante P."/>
        </authorList>
    </citation>
    <scope>NUCLEOTIDE SEQUENCE [LARGE SCALE GENOMIC DNA]</scope>
    <source>
        <strain evidence="1 2">BEG34</strain>
    </source>
</reference>
<gene>
    <name evidence="1" type="ORF">CAGGBEG34_210074</name>
</gene>
<name>G2J8W0_9BURK</name>
<evidence type="ECO:0000313" key="1">
    <source>
        <dbReference type="EMBL" id="CCD29207.1"/>
    </source>
</evidence>
<dbReference type="EMBL" id="CAFB01000038">
    <property type="protein sequence ID" value="CCD29207.1"/>
    <property type="molecule type" value="Genomic_DNA"/>
</dbReference>
<dbReference type="PANTHER" id="PTHR40278:SF1">
    <property type="entry name" value="DNA UTILIZATION PROTEIN HOFN"/>
    <property type="match status" value="1"/>
</dbReference>
<dbReference type="Proteomes" id="UP000054051">
    <property type="component" value="Unassembled WGS sequence"/>
</dbReference>
<comment type="caution">
    <text evidence="1">The sequence shown here is derived from an EMBL/GenBank/DDBJ whole genome shotgun (WGS) entry which is preliminary data.</text>
</comment>
<organism evidence="1 2">
    <name type="scientific">Candidatus Glomeribacter gigasporarum BEG34</name>
    <dbReference type="NCBI Taxonomy" id="1070319"/>
    <lineage>
        <taxon>Bacteria</taxon>
        <taxon>Pseudomonadati</taxon>
        <taxon>Pseudomonadota</taxon>
        <taxon>Betaproteobacteria</taxon>
        <taxon>Burkholderiales</taxon>
        <taxon>Burkholderiaceae</taxon>
        <taxon>Candidatus Glomeribacter</taxon>
    </lineage>
</organism>
<dbReference type="STRING" id="1070319.CAGGBEG34_210074"/>
<dbReference type="PANTHER" id="PTHR40278">
    <property type="entry name" value="DNA UTILIZATION PROTEIN HOFN"/>
    <property type="match status" value="1"/>
</dbReference>
<dbReference type="RefSeq" id="WP_006682439.1">
    <property type="nucleotide sequence ID" value="NZ_CAFB01000038.1"/>
</dbReference>
<keyword evidence="2" id="KW-1185">Reference proteome</keyword>
<dbReference type="InterPro" id="IPR052534">
    <property type="entry name" value="Extracell_DNA_Util/SecSys_Comp"/>
</dbReference>
<proteinExistence type="predicted"/>
<sequence length="200" mass="21813">MKEQHFLRAGFNLLPYRTGRARLRKRRYCSELICAAAAGFALAGAAGYGATREAARMAQRQKALERKLAALQPALAQHKQAQARMQALTALQLQRGAFTKLLSALAGAAMPEVQLAELNYEAETGALAGVASSPRALGHWLDTLKRMPCFSAVELIDLQRRKGTDTADLTFRARLQWTQPTLTKTQDAAAACSPSQQSWS</sequence>
<protein>
    <submittedName>
        <fullName evidence="1">Putative Fimbrial assembly protein PilN</fullName>
    </submittedName>
</protein>
<accession>G2J8W0</accession>
<dbReference type="OrthoDB" id="9841068at2"/>
<evidence type="ECO:0000313" key="2">
    <source>
        <dbReference type="Proteomes" id="UP000054051"/>
    </source>
</evidence>
<dbReference type="eggNOG" id="ENOG502ZVIX">
    <property type="taxonomic scope" value="Bacteria"/>
</dbReference>